<dbReference type="InterPro" id="IPR007278">
    <property type="entry name" value="DUF397"/>
</dbReference>
<dbReference type="OrthoDB" id="3430276at2"/>
<evidence type="ECO:0000313" key="2">
    <source>
        <dbReference type="EMBL" id="TWF74173.1"/>
    </source>
</evidence>
<dbReference type="AlphaFoldDB" id="A0A561SH56"/>
<dbReference type="Proteomes" id="UP000321261">
    <property type="component" value="Unassembled WGS sequence"/>
</dbReference>
<organism evidence="2 3">
    <name type="scientific">Pseudonocardia hierapolitana</name>
    <dbReference type="NCBI Taxonomy" id="1128676"/>
    <lineage>
        <taxon>Bacteria</taxon>
        <taxon>Bacillati</taxon>
        <taxon>Actinomycetota</taxon>
        <taxon>Actinomycetes</taxon>
        <taxon>Pseudonocardiales</taxon>
        <taxon>Pseudonocardiaceae</taxon>
        <taxon>Pseudonocardia</taxon>
    </lineage>
</organism>
<feature type="domain" description="DUF397" evidence="1">
    <location>
        <begin position="7"/>
        <end position="59"/>
    </location>
</feature>
<name>A0A561SH56_9PSEU</name>
<dbReference type="Pfam" id="PF04149">
    <property type="entry name" value="DUF397"/>
    <property type="match status" value="1"/>
</dbReference>
<evidence type="ECO:0000313" key="3">
    <source>
        <dbReference type="Proteomes" id="UP000321261"/>
    </source>
</evidence>
<protein>
    <submittedName>
        <fullName evidence="2">Uncharacterized protein DUF397</fullName>
    </submittedName>
</protein>
<evidence type="ECO:0000259" key="1">
    <source>
        <dbReference type="Pfam" id="PF04149"/>
    </source>
</evidence>
<sequence>MNLDHLDWHTSTFSGENGASCVEVAPTPAGVAVRDTKDRTRAPHLHSATAWRDFLTALRKGEFDHS</sequence>
<comment type="caution">
    <text evidence="2">The sequence shown here is derived from an EMBL/GenBank/DDBJ whole genome shotgun (WGS) entry which is preliminary data.</text>
</comment>
<dbReference type="EMBL" id="VIWU01000001">
    <property type="protein sequence ID" value="TWF74173.1"/>
    <property type="molecule type" value="Genomic_DNA"/>
</dbReference>
<reference evidence="2 3" key="1">
    <citation type="submission" date="2019-06" db="EMBL/GenBank/DDBJ databases">
        <title>Sequencing the genomes of 1000 actinobacteria strains.</title>
        <authorList>
            <person name="Klenk H.-P."/>
        </authorList>
    </citation>
    <scope>NUCLEOTIDE SEQUENCE [LARGE SCALE GENOMIC DNA]</scope>
    <source>
        <strain evidence="2 3">DSM 45671</strain>
    </source>
</reference>
<proteinExistence type="predicted"/>
<accession>A0A561SH56</accession>
<keyword evidence="3" id="KW-1185">Reference proteome</keyword>
<gene>
    <name evidence="2" type="ORF">FHX44_1152</name>
</gene>
<dbReference type="RefSeq" id="WP_147253585.1">
    <property type="nucleotide sequence ID" value="NZ_VIWU01000001.1"/>
</dbReference>